<keyword evidence="3" id="KW-1185">Reference proteome</keyword>
<name>A0A371WXS5_9HYPH</name>
<dbReference type="AlphaFoldDB" id="A0A371WXS5"/>
<reference evidence="2 3" key="1">
    <citation type="submission" date="2018-08" db="EMBL/GenBank/DDBJ databases">
        <title>Fulvimarina sp. 85, whole genome shotgun sequence.</title>
        <authorList>
            <person name="Tuo L."/>
        </authorList>
    </citation>
    <scope>NUCLEOTIDE SEQUENCE [LARGE SCALE GENOMIC DNA]</scope>
    <source>
        <strain evidence="2 3">85</strain>
    </source>
</reference>
<evidence type="ECO:0000256" key="1">
    <source>
        <dbReference type="SAM" id="SignalP"/>
    </source>
</evidence>
<dbReference type="PROSITE" id="PS51257">
    <property type="entry name" value="PROKAR_LIPOPROTEIN"/>
    <property type="match status" value="1"/>
</dbReference>
<comment type="caution">
    <text evidence="2">The sequence shown here is derived from an EMBL/GenBank/DDBJ whole genome shotgun (WGS) entry which is preliminary data.</text>
</comment>
<proteinExistence type="predicted"/>
<dbReference type="Proteomes" id="UP000264310">
    <property type="component" value="Unassembled WGS sequence"/>
</dbReference>
<dbReference type="EMBL" id="QURL01000015">
    <property type="protein sequence ID" value="RFC61787.1"/>
    <property type="molecule type" value="Genomic_DNA"/>
</dbReference>
<organism evidence="2 3">
    <name type="scientific">Fulvimarina endophytica</name>
    <dbReference type="NCBI Taxonomy" id="2293836"/>
    <lineage>
        <taxon>Bacteria</taxon>
        <taxon>Pseudomonadati</taxon>
        <taxon>Pseudomonadota</taxon>
        <taxon>Alphaproteobacteria</taxon>
        <taxon>Hyphomicrobiales</taxon>
        <taxon>Aurantimonadaceae</taxon>
        <taxon>Fulvimarina</taxon>
    </lineage>
</organism>
<feature type="chain" id="PRO_5016679163" description="PepSY domain-containing protein" evidence="1">
    <location>
        <begin position="21"/>
        <end position="103"/>
    </location>
</feature>
<accession>A0A371WXS5</accession>
<feature type="signal peptide" evidence="1">
    <location>
        <begin position="1"/>
        <end position="20"/>
    </location>
</feature>
<sequence>MKLFLFIFVVLFALGGCVQTQSGSQSYGNDMLVNPQSSGNLSNDMLPSAEVTAFQQIDRRLGYSNARIEYDSNNCAVYQGMAPNGRIARVPLKDRSNQQICSR</sequence>
<gene>
    <name evidence="2" type="ORF">DYI37_19330</name>
</gene>
<keyword evidence="1" id="KW-0732">Signal</keyword>
<evidence type="ECO:0008006" key="4">
    <source>
        <dbReference type="Google" id="ProtNLM"/>
    </source>
</evidence>
<evidence type="ECO:0000313" key="3">
    <source>
        <dbReference type="Proteomes" id="UP000264310"/>
    </source>
</evidence>
<evidence type="ECO:0000313" key="2">
    <source>
        <dbReference type="EMBL" id="RFC61787.1"/>
    </source>
</evidence>
<protein>
    <recommendedName>
        <fullName evidence="4">PepSY domain-containing protein</fullName>
    </recommendedName>
</protein>